<dbReference type="Gene3D" id="6.10.340.10">
    <property type="match status" value="1"/>
</dbReference>
<feature type="domain" description="Histidine kinase" evidence="12">
    <location>
        <begin position="129"/>
        <end position="342"/>
    </location>
</feature>
<accession>A0A6L7IPQ0</accession>
<dbReference type="InterPro" id="IPR005467">
    <property type="entry name" value="His_kinase_dom"/>
</dbReference>
<dbReference type="FunFam" id="3.30.565.10:FF:000006">
    <property type="entry name" value="Sensor histidine kinase WalK"/>
    <property type="match status" value="1"/>
</dbReference>
<evidence type="ECO:0000259" key="12">
    <source>
        <dbReference type="PROSITE" id="PS50109"/>
    </source>
</evidence>
<dbReference type="InterPro" id="IPR004358">
    <property type="entry name" value="Sig_transdc_His_kin-like_C"/>
</dbReference>
<evidence type="ECO:0000256" key="10">
    <source>
        <dbReference type="ARBA" id="ARBA00023012"/>
    </source>
</evidence>
<dbReference type="RefSeq" id="WP_160941503.1">
    <property type="nucleotide sequence ID" value="NZ_CP063310.1"/>
</dbReference>
<reference evidence="14 15" key="1">
    <citation type="submission" date="2020-10" db="EMBL/GenBank/DDBJ databases">
        <title>Eggerthella sp. nov., isolated from human feces.</title>
        <authorList>
            <person name="Yajun G."/>
        </authorList>
    </citation>
    <scope>NUCLEOTIDE SEQUENCE [LARGE SCALE GENOMIC DNA]</scope>
    <source>
        <strain evidence="14 15">HF-1101</strain>
    </source>
</reference>
<dbReference type="InterPro" id="IPR036097">
    <property type="entry name" value="HisK_dim/P_sf"/>
</dbReference>
<dbReference type="SUPFAM" id="SSF158472">
    <property type="entry name" value="HAMP domain-like"/>
    <property type="match status" value="1"/>
</dbReference>
<dbReference type="Gene3D" id="1.10.287.130">
    <property type="match status" value="1"/>
</dbReference>
<dbReference type="PROSITE" id="PS50885">
    <property type="entry name" value="HAMP"/>
    <property type="match status" value="1"/>
</dbReference>
<dbReference type="PANTHER" id="PTHR43711:SF1">
    <property type="entry name" value="HISTIDINE KINASE 1"/>
    <property type="match status" value="1"/>
</dbReference>
<dbReference type="SMART" id="SM00388">
    <property type="entry name" value="HisKA"/>
    <property type="match status" value="1"/>
</dbReference>
<evidence type="ECO:0000256" key="9">
    <source>
        <dbReference type="ARBA" id="ARBA00022989"/>
    </source>
</evidence>
<dbReference type="InterPro" id="IPR003661">
    <property type="entry name" value="HisK_dim/P_dom"/>
</dbReference>
<dbReference type="EC" id="2.7.13.3" evidence="4"/>
<evidence type="ECO:0000256" key="4">
    <source>
        <dbReference type="ARBA" id="ARBA00012438"/>
    </source>
</evidence>
<dbReference type="SUPFAM" id="SSF55874">
    <property type="entry name" value="ATPase domain of HSP90 chaperone/DNA topoisomerase II/histidine kinase"/>
    <property type="match status" value="1"/>
</dbReference>
<dbReference type="GO" id="GO:0000155">
    <property type="term" value="F:phosphorelay sensor kinase activity"/>
    <property type="evidence" value="ECO:0007669"/>
    <property type="project" value="InterPro"/>
</dbReference>
<dbReference type="GO" id="GO:0005886">
    <property type="term" value="C:plasma membrane"/>
    <property type="evidence" value="ECO:0007669"/>
    <property type="project" value="UniProtKB-SubCell"/>
</dbReference>
<evidence type="ECO:0000259" key="13">
    <source>
        <dbReference type="PROSITE" id="PS50885"/>
    </source>
</evidence>
<proteinExistence type="predicted"/>
<dbReference type="AlphaFoldDB" id="A0A6L7IPQ0"/>
<evidence type="ECO:0000256" key="2">
    <source>
        <dbReference type="ARBA" id="ARBA00001968"/>
    </source>
</evidence>
<evidence type="ECO:0000313" key="14">
    <source>
        <dbReference type="EMBL" id="QOS66680.1"/>
    </source>
</evidence>
<dbReference type="InterPro" id="IPR050736">
    <property type="entry name" value="Sensor_HK_Regulatory"/>
</dbReference>
<dbReference type="SMART" id="SM00304">
    <property type="entry name" value="HAMP"/>
    <property type="match status" value="1"/>
</dbReference>
<evidence type="ECO:0000256" key="7">
    <source>
        <dbReference type="ARBA" id="ARBA00022692"/>
    </source>
</evidence>
<dbReference type="PANTHER" id="PTHR43711">
    <property type="entry name" value="TWO-COMPONENT HISTIDINE KINASE"/>
    <property type="match status" value="1"/>
</dbReference>
<comment type="catalytic activity">
    <reaction evidence="1">
        <text>ATP + protein L-histidine = ADP + protein N-phospho-L-histidine.</text>
        <dbReference type="EC" id="2.7.13.3"/>
    </reaction>
</comment>
<evidence type="ECO:0000256" key="1">
    <source>
        <dbReference type="ARBA" id="ARBA00000085"/>
    </source>
</evidence>
<dbReference type="InterPro" id="IPR036890">
    <property type="entry name" value="HATPase_C_sf"/>
</dbReference>
<dbReference type="Pfam" id="PF00672">
    <property type="entry name" value="HAMP"/>
    <property type="match status" value="1"/>
</dbReference>
<protein>
    <recommendedName>
        <fullName evidence="4">histidine kinase</fullName>
        <ecNumber evidence="4">2.7.13.3</ecNumber>
    </recommendedName>
</protein>
<comment type="cofactor">
    <cofactor evidence="2">
        <name>a divalent metal cation</name>
        <dbReference type="ChEBI" id="CHEBI:60240"/>
    </cofactor>
</comment>
<dbReference type="Pfam" id="PF00512">
    <property type="entry name" value="HisKA"/>
    <property type="match status" value="1"/>
</dbReference>
<dbReference type="Proteomes" id="UP000478463">
    <property type="component" value="Chromosome"/>
</dbReference>
<evidence type="ECO:0000256" key="3">
    <source>
        <dbReference type="ARBA" id="ARBA00004236"/>
    </source>
</evidence>
<dbReference type="CDD" id="cd06225">
    <property type="entry name" value="HAMP"/>
    <property type="match status" value="1"/>
</dbReference>
<keyword evidence="8 14" id="KW-0418">Kinase</keyword>
<comment type="subcellular location">
    <subcellularLocation>
        <location evidence="3">Cell membrane</location>
    </subcellularLocation>
</comment>
<dbReference type="PROSITE" id="PS50109">
    <property type="entry name" value="HIS_KIN"/>
    <property type="match status" value="1"/>
</dbReference>
<dbReference type="InterPro" id="IPR003660">
    <property type="entry name" value="HAMP_dom"/>
</dbReference>
<evidence type="ECO:0000256" key="11">
    <source>
        <dbReference type="ARBA" id="ARBA00023136"/>
    </source>
</evidence>
<feature type="domain" description="HAMP" evidence="13">
    <location>
        <begin position="72"/>
        <end position="121"/>
    </location>
</feature>
<keyword evidence="5" id="KW-0597">Phosphoprotein</keyword>
<keyword evidence="10" id="KW-0902">Two-component regulatory system</keyword>
<organism evidence="14 15">
    <name type="scientific">Eggerthella guodeyinii</name>
    <dbReference type="NCBI Taxonomy" id="2690837"/>
    <lineage>
        <taxon>Bacteria</taxon>
        <taxon>Bacillati</taxon>
        <taxon>Actinomycetota</taxon>
        <taxon>Coriobacteriia</taxon>
        <taxon>Eggerthellales</taxon>
        <taxon>Eggerthellaceae</taxon>
        <taxon>Eggerthella</taxon>
    </lineage>
</organism>
<dbReference type="EMBL" id="CP063310">
    <property type="protein sequence ID" value="QOS66680.1"/>
    <property type="molecule type" value="Genomic_DNA"/>
</dbReference>
<dbReference type="GO" id="GO:0005509">
    <property type="term" value="F:calcium ion binding"/>
    <property type="evidence" value="ECO:0007669"/>
    <property type="project" value="UniProtKB-ARBA"/>
</dbReference>
<keyword evidence="6" id="KW-0808">Transferase</keyword>
<keyword evidence="11" id="KW-0472">Membrane</keyword>
<dbReference type="InterPro" id="IPR003594">
    <property type="entry name" value="HATPase_dom"/>
</dbReference>
<keyword evidence="9" id="KW-1133">Transmembrane helix</keyword>
<dbReference type="Gene3D" id="3.30.565.10">
    <property type="entry name" value="Histidine kinase-like ATPase, C-terminal domain"/>
    <property type="match status" value="1"/>
</dbReference>
<gene>
    <name evidence="14" type="ORF">GS424_008845</name>
</gene>
<evidence type="ECO:0000256" key="5">
    <source>
        <dbReference type="ARBA" id="ARBA00022553"/>
    </source>
</evidence>
<dbReference type="SUPFAM" id="SSF47384">
    <property type="entry name" value="Homodimeric domain of signal transducing histidine kinase"/>
    <property type="match status" value="1"/>
</dbReference>
<evidence type="ECO:0000313" key="15">
    <source>
        <dbReference type="Proteomes" id="UP000478463"/>
    </source>
</evidence>
<dbReference type="SMART" id="SM00387">
    <property type="entry name" value="HATPase_c"/>
    <property type="match status" value="1"/>
</dbReference>
<name>A0A6L7IPQ0_9ACTN</name>
<dbReference type="PRINTS" id="PR00344">
    <property type="entry name" value="BCTRLSENSOR"/>
</dbReference>
<dbReference type="FunFam" id="1.10.287.130:FF:000001">
    <property type="entry name" value="Two-component sensor histidine kinase"/>
    <property type="match status" value="1"/>
</dbReference>
<keyword evidence="7" id="KW-0812">Transmembrane</keyword>
<dbReference type="CDD" id="cd00075">
    <property type="entry name" value="HATPase"/>
    <property type="match status" value="1"/>
</dbReference>
<dbReference type="CDD" id="cd00082">
    <property type="entry name" value="HisKA"/>
    <property type="match status" value="1"/>
</dbReference>
<sequence length="342" mass="38097">MRLLRRVGLSLILSLAFMAAFLLSVAIVFAITVLVVGAPSPDDPDFRIMLEVLVACTLLGTLLSLVLTRFPLKPVHAISKGIDRLSHGHFDVRLDIRRPAEFKELSDGFNRMAEELQSVELLRSDFANDFSHEFKTPIASIKGFAEELLYNDGLTEGERREYLRVIAKESGRLAKLSNDVLDLSRLERQKIVADRSRFDLAEQVRLSVLVFERRVEEKSLDLRIDLDETEVEGDAGLLEQAWINIIDNAVKFTPRGGSIAVSLGREDGRVAFACSDEGCGMDERTVRHAADRFFQGDESRATQGNGIGLSLVRRIVEIHEGSLSIESRPGEGTEVKVRLPLP</sequence>
<evidence type="ECO:0000256" key="6">
    <source>
        <dbReference type="ARBA" id="ARBA00022679"/>
    </source>
</evidence>
<dbReference type="KEGG" id="egd:GS424_008845"/>
<evidence type="ECO:0000256" key="8">
    <source>
        <dbReference type="ARBA" id="ARBA00022777"/>
    </source>
</evidence>
<dbReference type="Pfam" id="PF02518">
    <property type="entry name" value="HATPase_c"/>
    <property type="match status" value="1"/>
</dbReference>